<dbReference type="AlphaFoldDB" id="A0A285PCQ6"/>
<gene>
    <name evidence="2" type="ORF">SAMN06265368_2613</name>
</gene>
<dbReference type="GO" id="GO:0005975">
    <property type="term" value="P:carbohydrate metabolic process"/>
    <property type="evidence" value="ECO:0007669"/>
    <property type="project" value="InterPro"/>
</dbReference>
<feature type="region of interest" description="Disordered" evidence="1">
    <location>
        <begin position="80"/>
        <end position="112"/>
    </location>
</feature>
<evidence type="ECO:0000313" key="2">
    <source>
        <dbReference type="EMBL" id="SNZ19524.1"/>
    </source>
</evidence>
<dbReference type="OrthoDB" id="7335506at2"/>
<proteinExistence type="predicted"/>
<dbReference type="RefSeq" id="WP_097153865.1">
    <property type="nucleotide sequence ID" value="NZ_OBEL01000002.1"/>
</dbReference>
<reference evidence="2 3" key="1">
    <citation type="submission" date="2017-09" db="EMBL/GenBank/DDBJ databases">
        <authorList>
            <person name="Ehlers B."/>
            <person name="Leendertz F.H."/>
        </authorList>
    </citation>
    <scope>NUCLEOTIDE SEQUENCE [LARGE SCALE GENOMIC DNA]</scope>
    <source>
        <strain evidence="2 3">DSM 18289</strain>
    </source>
</reference>
<sequence length="343" mass="37787">MKEATHCQQMDMQWECGRATMQSLGAMLAPVTFLLPDGRDVSPMHIARWQEDIEIGSFPPILHHLRGEWPCVPFGATDTGPLPPRWKSDNTSENHADHSNLHPHGFGSNTHWKLENKTSGAIRAQLDYPDQSPISSLTRRVTGKKGQPGLDITLSVTARRGTSLPIGLHPTFALPATAGAISLHPGTYKDIWTYPGDTGGPCPLETDSHHQTLSAMRTRDGSIINLSRLPLTEPCECLLLLTETDGHFELHNLDEGYKTSLEWNADHFPSVMLWISNRGRQASPWNGQHLALGVEPVCSAFDLGTDISVGTNPLSQAGIRTYQTFEKDQIWTTGYSISVEALD</sequence>
<organism evidence="2 3">
    <name type="scientific">Cohaesibacter gelatinilyticus</name>
    <dbReference type="NCBI Taxonomy" id="372072"/>
    <lineage>
        <taxon>Bacteria</taxon>
        <taxon>Pseudomonadati</taxon>
        <taxon>Pseudomonadota</taxon>
        <taxon>Alphaproteobacteria</taxon>
        <taxon>Hyphomicrobiales</taxon>
        <taxon>Cohaesibacteraceae</taxon>
    </lineage>
</organism>
<evidence type="ECO:0000313" key="3">
    <source>
        <dbReference type="Proteomes" id="UP000219439"/>
    </source>
</evidence>
<protein>
    <recommendedName>
        <fullName evidence="4">Aldose 1-epimerase</fullName>
    </recommendedName>
</protein>
<dbReference type="InterPro" id="IPR011013">
    <property type="entry name" value="Gal_mutarotase_sf_dom"/>
</dbReference>
<name>A0A285PCQ6_9HYPH</name>
<feature type="compositionally biased region" description="Basic and acidic residues" evidence="1">
    <location>
        <begin position="86"/>
        <end position="100"/>
    </location>
</feature>
<dbReference type="Gene3D" id="2.70.98.10">
    <property type="match status" value="1"/>
</dbReference>
<dbReference type="InterPro" id="IPR014718">
    <property type="entry name" value="GH-type_carb-bd"/>
</dbReference>
<accession>A0A285PCQ6</accession>
<dbReference type="EMBL" id="OBEL01000002">
    <property type="protein sequence ID" value="SNZ19524.1"/>
    <property type="molecule type" value="Genomic_DNA"/>
</dbReference>
<dbReference type="GO" id="GO:0030246">
    <property type="term" value="F:carbohydrate binding"/>
    <property type="evidence" value="ECO:0007669"/>
    <property type="project" value="InterPro"/>
</dbReference>
<dbReference type="SUPFAM" id="SSF74650">
    <property type="entry name" value="Galactose mutarotase-like"/>
    <property type="match status" value="1"/>
</dbReference>
<evidence type="ECO:0000256" key="1">
    <source>
        <dbReference type="SAM" id="MobiDB-lite"/>
    </source>
</evidence>
<evidence type="ECO:0008006" key="4">
    <source>
        <dbReference type="Google" id="ProtNLM"/>
    </source>
</evidence>
<keyword evidence="3" id="KW-1185">Reference proteome</keyword>
<dbReference type="Proteomes" id="UP000219439">
    <property type="component" value="Unassembled WGS sequence"/>
</dbReference>
<dbReference type="GO" id="GO:0003824">
    <property type="term" value="F:catalytic activity"/>
    <property type="evidence" value="ECO:0007669"/>
    <property type="project" value="InterPro"/>
</dbReference>